<dbReference type="RefSeq" id="WP_142899102.1">
    <property type="nucleotide sequence ID" value="NZ_ML660061.1"/>
</dbReference>
<keyword evidence="3" id="KW-0238">DNA-binding</keyword>
<dbReference type="AlphaFoldDB" id="A0A545TB93"/>
<accession>A0A545TB93</accession>
<evidence type="ECO:0000313" key="6">
    <source>
        <dbReference type="EMBL" id="TQV74471.1"/>
    </source>
</evidence>
<dbReference type="OrthoDB" id="7333438at2"/>
<dbReference type="Gene3D" id="1.10.10.10">
    <property type="entry name" value="Winged helix-like DNA-binding domain superfamily/Winged helix DNA-binding domain"/>
    <property type="match status" value="1"/>
</dbReference>
<dbReference type="GO" id="GO:0043565">
    <property type="term" value="F:sequence-specific DNA binding"/>
    <property type="evidence" value="ECO:0007669"/>
    <property type="project" value="TreeGrafter"/>
</dbReference>
<evidence type="ECO:0000256" key="3">
    <source>
        <dbReference type="ARBA" id="ARBA00023125"/>
    </source>
</evidence>
<evidence type="ECO:0000256" key="4">
    <source>
        <dbReference type="ARBA" id="ARBA00023163"/>
    </source>
</evidence>
<sequence>MNERWNWDDLRLFLAVARAGGLAGAVSPTGASAPTLSRRMTALEQSLGVTLFIRRRDGYALTAAGKDLFGHAETLEQGALGVERWRTASNPKPVIKIAAGAWTSGFLARRLPQLLESENDLDLEILSGSASADLLRREANLGLRNRCPNAIGLAGRKLTRVAFAVYGNIELVRDQADLSDDRRFTDCRWIAFSPPGPKVPSAGWLDRRVPSGRKTVCSNAHAVLEAVASGAGFTVLPCFVGDTTSGLARASELIDELTHEQWLVTHDDDRHDRQIKKMAKRVADLIRSQAQLFAGNAGL</sequence>
<dbReference type="InterPro" id="IPR058163">
    <property type="entry name" value="LysR-type_TF_proteobact-type"/>
</dbReference>
<evidence type="ECO:0000259" key="5">
    <source>
        <dbReference type="PROSITE" id="PS50931"/>
    </source>
</evidence>
<keyword evidence="7" id="KW-1185">Reference proteome</keyword>
<evidence type="ECO:0000256" key="2">
    <source>
        <dbReference type="ARBA" id="ARBA00023015"/>
    </source>
</evidence>
<dbReference type="GO" id="GO:0003700">
    <property type="term" value="F:DNA-binding transcription factor activity"/>
    <property type="evidence" value="ECO:0007669"/>
    <property type="project" value="InterPro"/>
</dbReference>
<dbReference type="InterPro" id="IPR005119">
    <property type="entry name" value="LysR_subst-bd"/>
</dbReference>
<keyword evidence="2" id="KW-0805">Transcription regulation</keyword>
<keyword evidence="4" id="KW-0804">Transcription</keyword>
<dbReference type="SUPFAM" id="SSF46785">
    <property type="entry name" value="Winged helix' DNA-binding domain"/>
    <property type="match status" value="1"/>
</dbReference>
<name>A0A545TB93_9PROT</name>
<dbReference type="InterPro" id="IPR036388">
    <property type="entry name" value="WH-like_DNA-bd_sf"/>
</dbReference>
<gene>
    <name evidence="6" type="ORF">FKG95_24655</name>
</gene>
<comment type="similarity">
    <text evidence="1">Belongs to the LysR transcriptional regulatory family.</text>
</comment>
<dbReference type="EMBL" id="VHSH01000010">
    <property type="protein sequence ID" value="TQV74471.1"/>
    <property type="molecule type" value="Genomic_DNA"/>
</dbReference>
<evidence type="ECO:0000313" key="7">
    <source>
        <dbReference type="Proteomes" id="UP000315252"/>
    </source>
</evidence>
<dbReference type="PANTHER" id="PTHR30537">
    <property type="entry name" value="HTH-TYPE TRANSCRIPTIONAL REGULATOR"/>
    <property type="match status" value="1"/>
</dbReference>
<organism evidence="6 7">
    <name type="scientific">Denitrobaculum tricleocarpae</name>
    <dbReference type="NCBI Taxonomy" id="2591009"/>
    <lineage>
        <taxon>Bacteria</taxon>
        <taxon>Pseudomonadati</taxon>
        <taxon>Pseudomonadota</taxon>
        <taxon>Alphaproteobacteria</taxon>
        <taxon>Rhodospirillales</taxon>
        <taxon>Rhodospirillaceae</taxon>
        <taxon>Denitrobaculum</taxon>
    </lineage>
</organism>
<dbReference type="PANTHER" id="PTHR30537:SF3">
    <property type="entry name" value="TRANSCRIPTIONAL REGULATORY PROTEIN"/>
    <property type="match status" value="1"/>
</dbReference>
<reference evidence="6 7" key="1">
    <citation type="submission" date="2019-06" db="EMBL/GenBank/DDBJ databases">
        <title>Whole genome sequence for Rhodospirillaceae sp. R148.</title>
        <authorList>
            <person name="Wang G."/>
        </authorList>
    </citation>
    <scope>NUCLEOTIDE SEQUENCE [LARGE SCALE GENOMIC DNA]</scope>
    <source>
        <strain evidence="6 7">R148</strain>
    </source>
</reference>
<dbReference type="SUPFAM" id="SSF53850">
    <property type="entry name" value="Periplasmic binding protein-like II"/>
    <property type="match status" value="1"/>
</dbReference>
<dbReference type="Pfam" id="PF00126">
    <property type="entry name" value="HTH_1"/>
    <property type="match status" value="1"/>
</dbReference>
<dbReference type="Proteomes" id="UP000315252">
    <property type="component" value="Unassembled WGS sequence"/>
</dbReference>
<dbReference type="GO" id="GO:0006351">
    <property type="term" value="P:DNA-templated transcription"/>
    <property type="evidence" value="ECO:0007669"/>
    <property type="project" value="TreeGrafter"/>
</dbReference>
<dbReference type="PROSITE" id="PS50931">
    <property type="entry name" value="HTH_LYSR"/>
    <property type="match status" value="1"/>
</dbReference>
<proteinExistence type="inferred from homology"/>
<comment type="caution">
    <text evidence="6">The sequence shown here is derived from an EMBL/GenBank/DDBJ whole genome shotgun (WGS) entry which is preliminary data.</text>
</comment>
<dbReference type="Gene3D" id="3.40.190.290">
    <property type="match status" value="1"/>
</dbReference>
<evidence type="ECO:0000256" key="1">
    <source>
        <dbReference type="ARBA" id="ARBA00009437"/>
    </source>
</evidence>
<dbReference type="InterPro" id="IPR000847">
    <property type="entry name" value="LysR_HTH_N"/>
</dbReference>
<feature type="domain" description="HTH lysR-type" evidence="5">
    <location>
        <begin position="5"/>
        <end position="62"/>
    </location>
</feature>
<protein>
    <submittedName>
        <fullName evidence="6">LysR family transcriptional regulator</fullName>
    </submittedName>
</protein>
<dbReference type="InterPro" id="IPR036390">
    <property type="entry name" value="WH_DNA-bd_sf"/>
</dbReference>
<dbReference type="Pfam" id="PF03466">
    <property type="entry name" value="LysR_substrate"/>
    <property type="match status" value="1"/>
</dbReference>